<dbReference type="RefSeq" id="WP_178931584.1">
    <property type="nucleotide sequence ID" value="NZ_JACBAZ010000002.1"/>
</dbReference>
<evidence type="ECO:0000313" key="9">
    <source>
        <dbReference type="EMBL" id="NWK55042.1"/>
    </source>
</evidence>
<dbReference type="Gene3D" id="3.20.20.80">
    <property type="entry name" value="Glycosidases"/>
    <property type="match status" value="1"/>
</dbReference>
<name>A0A851GDM7_9BACT</name>
<evidence type="ECO:0000256" key="4">
    <source>
        <dbReference type="ARBA" id="ARBA00022729"/>
    </source>
</evidence>
<dbReference type="PANTHER" id="PTHR10030:SF37">
    <property type="entry name" value="ALPHA-L-FUCOSIDASE-RELATED"/>
    <property type="match status" value="1"/>
</dbReference>
<evidence type="ECO:0000256" key="5">
    <source>
        <dbReference type="ARBA" id="ARBA00022801"/>
    </source>
</evidence>
<dbReference type="GO" id="GO:0006004">
    <property type="term" value="P:fucose metabolic process"/>
    <property type="evidence" value="ECO:0007669"/>
    <property type="project" value="InterPro"/>
</dbReference>
<dbReference type="SMART" id="SM00812">
    <property type="entry name" value="Alpha_L_fucos"/>
    <property type="match status" value="1"/>
</dbReference>
<evidence type="ECO:0000256" key="1">
    <source>
        <dbReference type="ARBA" id="ARBA00004071"/>
    </source>
</evidence>
<dbReference type="GO" id="GO:0004560">
    <property type="term" value="F:alpha-L-fucosidase activity"/>
    <property type="evidence" value="ECO:0007669"/>
    <property type="project" value="InterPro"/>
</dbReference>
<dbReference type="InterPro" id="IPR016286">
    <property type="entry name" value="FUC_metazoa-typ"/>
</dbReference>
<dbReference type="InterPro" id="IPR000933">
    <property type="entry name" value="Glyco_hydro_29"/>
</dbReference>
<feature type="chain" id="PRO_5032779327" description="alpha-L-fucosidase" evidence="7">
    <location>
        <begin position="21"/>
        <end position="349"/>
    </location>
</feature>
<dbReference type="EC" id="3.2.1.51" evidence="3"/>
<evidence type="ECO:0000256" key="2">
    <source>
        <dbReference type="ARBA" id="ARBA00007951"/>
    </source>
</evidence>
<reference evidence="9 10" key="1">
    <citation type="submission" date="2020-07" db="EMBL/GenBank/DDBJ databases">
        <title>Roseicoccus Jingziensis gen. nov., sp. nov., isolated from coastal seawater.</title>
        <authorList>
            <person name="Feng X."/>
        </authorList>
    </citation>
    <scope>NUCLEOTIDE SEQUENCE [LARGE SCALE GENOMIC DNA]</scope>
    <source>
        <strain evidence="9 10">N1E253</strain>
    </source>
</reference>
<dbReference type="AlphaFoldDB" id="A0A851GDM7"/>
<keyword evidence="6" id="KW-0326">Glycosidase</keyword>
<protein>
    <recommendedName>
        <fullName evidence="3">alpha-L-fucosidase</fullName>
        <ecNumber evidence="3">3.2.1.51</ecNumber>
    </recommendedName>
</protein>
<dbReference type="SUPFAM" id="SSF51445">
    <property type="entry name" value="(Trans)glycosidases"/>
    <property type="match status" value="1"/>
</dbReference>
<feature type="domain" description="Glycoside hydrolase family 29 N-terminal" evidence="8">
    <location>
        <begin position="65"/>
        <end position="336"/>
    </location>
</feature>
<comment type="function">
    <text evidence="1">Alpha-L-fucosidase is responsible for hydrolyzing the alpha-1,6-linked fucose joined to the reducing-end N-acetylglucosamine of the carbohydrate moieties of glycoproteins.</text>
</comment>
<dbReference type="GO" id="GO:0005764">
    <property type="term" value="C:lysosome"/>
    <property type="evidence" value="ECO:0007669"/>
    <property type="project" value="TreeGrafter"/>
</dbReference>
<dbReference type="Proteomes" id="UP000557872">
    <property type="component" value="Unassembled WGS sequence"/>
</dbReference>
<dbReference type="PRINTS" id="PR00741">
    <property type="entry name" value="GLHYDRLASE29"/>
</dbReference>
<sequence length="349" mass="39363">MNKVTITCLLSALLFCSASASETNPSKLDDSVRAQQIKDMKWGMFVCWSFSTFSGYEWTPGVEDISFFNPTGADPEQWCKAAKDANMGYILFLTKHHDGFCLWDTQTTDRKVSNTPALKGRDILAELRKACDKHGLKLALYYSEGDWSWNPKHKGIHKSVPNPEAKKAQLKELLTNYGPIEFFWFDHAVNDGGLSHQDTVKWVHQFQPNTFCGFNTGQTAGRLNLRERGRPGAIGDKTAAHGKNHHKTSYSAFKVAEFTYPILEGQNRKKMRGAQWFYSLPENDHKAASPDKIYQDYLGAVKYGNIFSLNIGPDRSGKLREIDIKTLKTVGQYIRKEKTPSAIPPSTKP</sequence>
<evidence type="ECO:0000313" key="10">
    <source>
        <dbReference type="Proteomes" id="UP000557872"/>
    </source>
</evidence>
<evidence type="ECO:0000256" key="7">
    <source>
        <dbReference type="SAM" id="SignalP"/>
    </source>
</evidence>
<dbReference type="GO" id="GO:0016139">
    <property type="term" value="P:glycoside catabolic process"/>
    <property type="evidence" value="ECO:0007669"/>
    <property type="project" value="TreeGrafter"/>
</dbReference>
<proteinExistence type="inferred from homology"/>
<evidence type="ECO:0000256" key="3">
    <source>
        <dbReference type="ARBA" id="ARBA00012662"/>
    </source>
</evidence>
<evidence type="ECO:0000259" key="8">
    <source>
        <dbReference type="Pfam" id="PF01120"/>
    </source>
</evidence>
<dbReference type="Pfam" id="PF01120">
    <property type="entry name" value="Alpha_L_fucos"/>
    <property type="match status" value="1"/>
</dbReference>
<gene>
    <name evidence="9" type="ORF">HW115_05440</name>
</gene>
<organism evidence="9 10">
    <name type="scientific">Oceaniferula marina</name>
    <dbReference type="NCBI Taxonomy" id="2748318"/>
    <lineage>
        <taxon>Bacteria</taxon>
        <taxon>Pseudomonadati</taxon>
        <taxon>Verrucomicrobiota</taxon>
        <taxon>Verrucomicrobiia</taxon>
        <taxon>Verrucomicrobiales</taxon>
        <taxon>Verrucomicrobiaceae</taxon>
        <taxon>Oceaniferula</taxon>
    </lineage>
</organism>
<dbReference type="EMBL" id="JACBAZ010000002">
    <property type="protein sequence ID" value="NWK55042.1"/>
    <property type="molecule type" value="Genomic_DNA"/>
</dbReference>
<comment type="similarity">
    <text evidence="2">Belongs to the glycosyl hydrolase 29 family.</text>
</comment>
<keyword evidence="4 7" id="KW-0732">Signal</keyword>
<keyword evidence="5" id="KW-0378">Hydrolase</keyword>
<evidence type="ECO:0000256" key="6">
    <source>
        <dbReference type="ARBA" id="ARBA00023295"/>
    </source>
</evidence>
<accession>A0A851GDM7</accession>
<dbReference type="InterPro" id="IPR017853">
    <property type="entry name" value="GH"/>
</dbReference>
<keyword evidence="10" id="KW-1185">Reference proteome</keyword>
<dbReference type="InterPro" id="IPR057739">
    <property type="entry name" value="Glyco_hydro_29_N"/>
</dbReference>
<comment type="caution">
    <text evidence="9">The sequence shown here is derived from an EMBL/GenBank/DDBJ whole genome shotgun (WGS) entry which is preliminary data.</text>
</comment>
<feature type="signal peptide" evidence="7">
    <location>
        <begin position="1"/>
        <end position="20"/>
    </location>
</feature>
<dbReference type="PANTHER" id="PTHR10030">
    <property type="entry name" value="ALPHA-L-FUCOSIDASE"/>
    <property type="match status" value="1"/>
</dbReference>